<dbReference type="Ensembl" id="ENSPANT00000032854.2">
    <property type="protein sequence ID" value="ENSPANP00000034746.2"/>
    <property type="gene ID" value="ENSPANG00000004462.3"/>
</dbReference>
<evidence type="ECO:0000256" key="4">
    <source>
        <dbReference type="ARBA" id="ARBA00023274"/>
    </source>
</evidence>
<comment type="similarity">
    <text evidence="2">Belongs to the LSM14 family.</text>
</comment>
<dbReference type="GO" id="GO:0034063">
    <property type="term" value="P:stress granule assembly"/>
    <property type="evidence" value="ECO:0007669"/>
    <property type="project" value="TreeGrafter"/>
</dbReference>
<protein>
    <submittedName>
        <fullName evidence="12">LSM14A mRNA processing body assembly factor</fullName>
    </submittedName>
</protein>
<sequence length="422" mass="46524">MSGGTPYIGSKISLISKAEIRYEGILYTIDTENSTVALAKVRSFGTEDRPTDRPIPPRDEVFEYIIFRGSDIKDLTVCEPPKPQCSLPQDPAIVQSSLGSSTSSFQSMGSYGPFGRMPTYSQFSPSSLVGQQFGAVGVGRSSPQLDPLRKSPTMEQAVQTASAHLPAPAPVGRRSPVSTRPLPSTSQKAIENQEHRRAEVHKVSRPENEQLRNDNKRQVAPGAPSAPRRGRGGHRGGRGRFGIRRDGPMKFEKDFDFESANAQFNKEEIDREFHNKLKLKEDKLEKQEKPVNGEDKGDSGVDTQNSEGNADEEDPLGPNCYYDKTKSFFDNISCDDNRERRPTWAEERRLNAETFGIPLRPNRGRGGYRGRGGLGFRGGRGRGGGRGGTFTAPRGFRGGFRGGRGGREFADFEYRKTTAFGP</sequence>
<feature type="short sequence motif" description="FFD box" evidence="5">
    <location>
        <begin position="320"/>
        <end position="336"/>
    </location>
</feature>
<dbReference type="GO" id="GO:1990904">
    <property type="term" value="C:ribonucleoprotein complex"/>
    <property type="evidence" value="ECO:0007669"/>
    <property type="project" value="UniProtKB-KW"/>
</dbReference>
<feature type="compositionally biased region" description="Basic and acidic residues" evidence="7">
    <location>
        <begin position="281"/>
        <end position="299"/>
    </location>
</feature>
<feature type="compositionally biased region" description="Polar residues" evidence="7">
    <location>
        <begin position="176"/>
        <end position="190"/>
    </location>
</feature>
<feature type="compositionally biased region" description="Basic residues" evidence="7">
    <location>
        <begin position="228"/>
        <end position="242"/>
    </location>
</feature>
<dbReference type="Bgee" id="ENSPANG00000004462">
    <property type="expression patterns" value="Expressed in mesenteric lymph node and 66 other cell types or tissues"/>
</dbReference>
<dbReference type="GO" id="GO:0000932">
    <property type="term" value="C:P-body"/>
    <property type="evidence" value="ECO:0007669"/>
    <property type="project" value="TreeGrafter"/>
</dbReference>
<evidence type="ECO:0000259" key="8">
    <source>
        <dbReference type="PROSITE" id="PS51512"/>
    </source>
</evidence>
<feature type="short sequence motif" description="TFG box" evidence="6">
    <location>
        <begin position="339"/>
        <end position="359"/>
    </location>
</feature>
<evidence type="ECO:0000256" key="3">
    <source>
        <dbReference type="ARBA" id="ARBA00022490"/>
    </source>
</evidence>
<organism evidence="12 13">
    <name type="scientific">Papio anubis</name>
    <name type="common">Olive baboon</name>
    <dbReference type="NCBI Taxonomy" id="9555"/>
    <lineage>
        <taxon>Eukaryota</taxon>
        <taxon>Metazoa</taxon>
        <taxon>Chordata</taxon>
        <taxon>Craniata</taxon>
        <taxon>Vertebrata</taxon>
        <taxon>Euteleostomi</taxon>
        <taxon>Mammalia</taxon>
        <taxon>Eutheria</taxon>
        <taxon>Euarchontoglires</taxon>
        <taxon>Primates</taxon>
        <taxon>Haplorrhini</taxon>
        <taxon>Catarrhini</taxon>
        <taxon>Cercopithecidae</taxon>
        <taxon>Cercopithecinae</taxon>
        <taxon>Papio</taxon>
    </lineage>
</organism>
<dbReference type="PANTHER" id="PTHR13586">
    <property type="entry name" value="SCD6 PROTEIN-RELATED"/>
    <property type="match status" value="1"/>
</dbReference>
<feature type="domain" description="Sm" evidence="11">
    <location>
        <begin position="1"/>
        <end position="81"/>
    </location>
</feature>
<evidence type="ECO:0000313" key="13">
    <source>
        <dbReference type="Proteomes" id="UP000028761"/>
    </source>
</evidence>
<feature type="region of interest" description="Disordered" evidence="7">
    <location>
        <begin position="281"/>
        <end position="318"/>
    </location>
</feature>
<keyword evidence="13" id="KW-1185">Reference proteome</keyword>
<reference evidence="12 13" key="1">
    <citation type="submission" date="2012-03" db="EMBL/GenBank/DDBJ databases">
        <title>Whole Genome Assembly of Papio anubis.</title>
        <authorList>
            <person name="Liu Y.L."/>
            <person name="Abraham K.A."/>
            <person name="Akbar H.A."/>
            <person name="Ali S.A."/>
            <person name="Anosike U.A."/>
            <person name="Aqrawi P.A."/>
            <person name="Arias F.A."/>
            <person name="Attaway T.A."/>
            <person name="Awwad R.A."/>
            <person name="Babu C.B."/>
            <person name="Bandaranaike D.B."/>
            <person name="Battles P.B."/>
            <person name="Bell A.B."/>
            <person name="Beltran B.B."/>
            <person name="Berhane-Mersha D.B."/>
            <person name="Bess C.B."/>
            <person name="Bickham C.B."/>
            <person name="Bolden T.B."/>
            <person name="Carter K.C."/>
            <person name="Chau D.C."/>
            <person name="Chavez A.C."/>
            <person name="Clerc-Blankenburg K.C."/>
            <person name="Coyle M.C."/>
            <person name="Dao M.D."/>
            <person name="Davila M.L.D."/>
            <person name="Davy-Carroll L.D."/>
            <person name="Denson S.D."/>
            <person name="Dinh H.D."/>
            <person name="Fernandez S.F."/>
            <person name="Fernando P.F."/>
            <person name="Forbes L.F."/>
            <person name="Francis C.F."/>
            <person name="Francisco L.F."/>
            <person name="Fu Q.F."/>
            <person name="Garcia-Iii R.G."/>
            <person name="Garrett T.G."/>
            <person name="Gross S.G."/>
            <person name="Gubbala S.G."/>
            <person name="Hirani K.H."/>
            <person name="Hogues M.H."/>
            <person name="Hollins B.H."/>
            <person name="Jackson L.J."/>
            <person name="Javaid M.J."/>
            <person name="Jhangiani S.J."/>
            <person name="Johnson A.J."/>
            <person name="Johnson B.J."/>
            <person name="Jones J.J."/>
            <person name="Joshi V.J."/>
            <person name="Kalu J.K."/>
            <person name="Khan N.K."/>
            <person name="Korchina V.K."/>
            <person name="Kovar C.K."/>
            <person name="Lago L.L."/>
            <person name="Lara F.L."/>
            <person name="Le T.-K.L."/>
            <person name="Lee S.L."/>
            <person name="Legall-Iii F.L."/>
            <person name="Lemon S.L."/>
            <person name="Liu J.L."/>
            <person name="Liu Y.-S.L."/>
            <person name="Liyanage D.L."/>
            <person name="Lopez J.L."/>
            <person name="Lorensuhewa L.L."/>
            <person name="Mata R.M."/>
            <person name="Mathew T.M."/>
            <person name="Mercado C.M."/>
            <person name="Mercado I.M."/>
            <person name="Morales K.M."/>
            <person name="Morgan M.M."/>
            <person name="Munidasa M.M."/>
            <person name="Ngo D.N."/>
            <person name="Nguyen L.N."/>
            <person name="Nguyen T.N."/>
            <person name="Nguyen N.N."/>
            <person name="Obregon M.O."/>
            <person name="Okwuonu G.O."/>
            <person name="Ongeri F.O."/>
            <person name="Onwere C.O."/>
            <person name="Osifeso I.O."/>
            <person name="Parra A.P."/>
            <person name="Patil S.P."/>
            <person name="Perez A.P."/>
            <person name="Perez Y.P."/>
            <person name="Pham C.P."/>
            <person name="Pu L.-L.P."/>
            <person name="Puazo M.P."/>
            <person name="Quiroz J.Q."/>
            <person name="Rouhana J.R."/>
            <person name="Ruiz M.R."/>
            <person name="Ruiz S.-J.R."/>
            <person name="Saada N.S."/>
            <person name="Santibanez J.S."/>
            <person name="Scheel M.S."/>
            <person name="Schneider B.S."/>
            <person name="Simmons D.S."/>
            <person name="Sisson I.S."/>
            <person name="Tang L.-Y.T."/>
            <person name="Thornton R.T."/>
            <person name="Tisius J.T."/>
            <person name="Toledanes G.T."/>
            <person name="Trejos Z.T."/>
            <person name="Usmani K.U."/>
            <person name="Varghese R.V."/>
            <person name="Vattathil S.V."/>
            <person name="Vee V.V."/>
            <person name="Walker D.W."/>
            <person name="Weissenberger G.W."/>
            <person name="White C.W."/>
            <person name="Williams A.W."/>
            <person name="Woodworth J.W."/>
            <person name="Wright R.W."/>
            <person name="Zhu Y.Z."/>
            <person name="Han Y.H."/>
            <person name="Newsham I.N."/>
            <person name="Nazareth L.N."/>
            <person name="Worley K.W."/>
            <person name="Muzny D.M."/>
            <person name="Rogers J.R."/>
            <person name="Gibbs R.G."/>
        </authorList>
    </citation>
    <scope>NUCLEOTIDE SEQUENCE [LARGE SCALE GENOMIC DNA]</scope>
</reference>
<accession>A0A2I3MGB0</accession>
<dbReference type="InterPro" id="IPR025761">
    <property type="entry name" value="FFD_box"/>
</dbReference>
<feature type="compositionally biased region" description="Basic and acidic residues" evidence="7">
    <location>
        <begin position="191"/>
        <end position="217"/>
    </location>
</feature>
<dbReference type="Proteomes" id="UP000028761">
    <property type="component" value="Chromosome 20"/>
</dbReference>
<dbReference type="InterPro" id="IPR019050">
    <property type="entry name" value="FDF_dom"/>
</dbReference>
<dbReference type="InterPro" id="IPR047575">
    <property type="entry name" value="Sm"/>
</dbReference>
<evidence type="ECO:0000313" key="12">
    <source>
        <dbReference type="Ensembl" id="ENSPANP00000034746.2"/>
    </source>
</evidence>
<dbReference type="PANTHER" id="PTHR13586:SF2">
    <property type="entry name" value="PROTEIN LSM14 HOMOLOG A"/>
    <property type="match status" value="1"/>
</dbReference>
<feature type="domain" description="DFDF" evidence="8">
    <location>
        <begin position="243"/>
        <end position="279"/>
    </location>
</feature>
<feature type="domain" description="TFG box profile" evidence="10">
    <location>
        <begin position="339"/>
        <end position="359"/>
    </location>
</feature>
<dbReference type="Pfam" id="PF12701">
    <property type="entry name" value="LSM14"/>
    <property type="match status" value="1"/>
</dbReference>
<dbReference type="InterPro" id="IPR025762">
    <property type="entry name" value="DFDF"/>
</dbReference>
<evidence type="ECO:0000259" key="9">
    <source>
        <dbReference type="PROSITE" id="PS51513"/>
    </source>
</evidence>
<keyword evidence="3" id="KW-0963">Cytoplasm</keyword>
<dbReference type="GO" id="GO:0033962">
    <property type="term" value="P:P-body assembly"/>
    <property type="evidence" value="ECO:0007669"/>
    <property type="project" value="TreeGrafter"/>
</dbReference>
<dbReference type="InterPro" id="IPR010920">
    <property type="entry name" value="LSM_dom_sf"/>
</dbReference>
<reference evidence="12" key="2">
    <citation type="submission" date="2025-08" db="UniProtKB">
        <authorList>
            <consortium name="Ensembl"/>
        </authorList>
    </citation>
    <scope>IDENTIFICATION</scope>
</reference>
<feature type="region of interest" description="Disordered" evidence="7">
    <location>
        <begin position="357"/>
        <end position="403"/>
    </location>
</feature>
<dbReference type="SMART" id="SM01199">
    <property type="entry name" value="FDF"/>
    <property type="match status" value="1"/>
</dbReference>
<dbReference type="ExpressionAtlas" id="A0A2I3MGB0">
    <property type="expression patterns" value="baseline"/>
</dbReference>
<evidence type="ECO:0000256" key="6">
    <source>
        <dbReference type="PROSITE-ProRule" id="PRU00869"/>
    </source>
</evidence>
<evidence type="ECO:0000259" key="10">
    <source>
        <dbReference type="PROSITE" id="PS51536"/>
    </source>
</evidence>
<dbReference type="Gene3D" id="2.30.30.100">
    <property type="match status" value="1"/>
</dbReference>
<dbReference type="GO" id="GO:0003729">
    <property type="term" value="F:mRNA binding"/>
    <property type="evidence" value="ECO:0007669"/>
    <property type="project" value="TreeGrafter"/>
</dbReference>
<reference evidence="12" key="3">
    <citation type="submission" date="2025-09" db="UniProtKB">
        <authorList>
            <consortium name="Ensembl"/>
        </authorList>
    </citation>
    <scope>IDENTIFICATION</scope>
</reference>
<dbReference type="FunFam" id="2.30.30.100:FF:000006">
    <property type="entry name" value="Protein LSM14 homolog A isoform b"/>
    <property type="match status" value="1"/>
</dbReference>
<evidence type="ECO:0000256" key="1">
    <source>
        <dbReference type="ARBA" id="ARBA00004331"/>
    </source>
</evidence>
<gene>
    <name evidence="12" type="primary">LSM14A</name>
</gene>
<dbReference type="PROSITE" id="PS51512">
    <property type="entry name" value="DFDF"/>
    <property type="match status" value="1"/>
</dbReference>
<dbReference type="SUPFAM" id="SSF50182">
    <property type="entry name" value="Sm-like ribonucleoproteins"/>
    <property type="match status" value="1"/>
</dbReference>
<dbReference type="PROSITE" id="PS51536">
    <property type="entry name" value="TFG"/>
    <property type="match status" value="1"/>
</dbReference>
<dbReference type="InterPro" id="IPR025609">
    <property type="entry name" value="Lsm14-like_N"/>
</dbReference>
<feature type="region of interest" description="Disordered" evidence="7">
    <location>
        <begin position="138"/>
        <end position="247"/>
    </location>
</feature>
<dbReference type="AlphaFoldDB" id="A0A2I3MGB0"/>
<dbReference type="PROSITE" id="PS51513">
    <property type="entry name" value="FFD"/>
    <property type="match status" value="1"/>
</dbReference>
<feature type="compositionally biased region" description="Polar residues" evidence="7">
    <location>
        <begin position="153"/>
        <end position="162"/>
    </location>
</feature>
<dbReference type="GeneTree" id="ENSGT00940000154415"/>
<comment type="subcellular location">
    <subcellularLocation>
        <location evidence="1">Cytoplasm</location>
        <location evidence="1">Cytoplasmic ribonucleoprotein granule</location>
    </subcellularLocation>
</comment>
<dbReference type="InterPro" id="IPR025768">
    <property type="entry name" value="TFG_box"/>
</dbReference>
<evidence type="ECO:0000259" key="11">
    <source>
        <dbReference type="PROSITE" id="PS52002"/>
    </source>
</evidence>
<evidence type="ECO:0000256" key="7">
    <source>
        <dbReference type="SAM" id="MobiDB-lite"/>
    </source>
</evidence>
<feature type="compositionally biased region" description="Gly residues" evidence="7">
    <location>
        <begin position="369"/>
        <end position="388"/>
    </location>
</feature>
<evidence type="ECO:0000256" key="5">
    <source>
        <dbReference type="PROSITE-ProRule" id="PRU00846"/>
    </source>
</evidence>
<name>A0A2I3MGB0_PAPAN</name>
<feature type="domain" description="FFD box profile" evidence="9">
    <location>
        <begin position="320"/>
        <end position="336"/>
    </location>
</feature>
<proteinExistence type="inferred from homology"/>
<dbReference type="CDD" id="cd01736">
    <property type="entry name" value="LSm14_N"/>
    <property type="match status" value="1"/>
</dbReference>
<evidence type="ECO:0000256" key="2">
    <source>
        <dbReference type="ARBA" id="ARBA00010415"/>
    </source>
</evidence>
<dbReference type="SMART" id="SM01271">
    <property type="entry name" value="LSM14"/>
    <property type="match status" value="1"/>
</dbReference>
<keyword evidence="4" id="KW-0687">Ribonucleoprotein</keyword>
<dbReference type="PROSITE" id="PS52002">
    <property type="entry name" value="SM"/>
    <property type="match status" value="1"/>
</dbReference>